<name>A0A8K1ZWI9_9CYAN</name>
<dbReference type="EMBL" id="WVIC01000002">
    <property type="protein sequence ID" value="NCJ05168.1"/>
    <property type="molecule type" value="Genomic_DNA"/>
</dbReference>
<reference evidence="1" key="1">
    <citation type="submission" date="2019-12" db="EMBL/GenBank/DDBJ databases">
        <title>High-Quality draft genome sequences of three cyanobacteria isolated from the limestone walls of the Old Cathedral of Coimbra.</title>
        <authorList>
            <person name="Tiago I."/>
            <person name="Soares F."/>
            <person name="Portugal A."/>
        </authorList>
    </citation>
    <scope>NUCLEOTIDE SEQUENCE [LARGE SCALE GENOMIC DNA]</scope>
    <source>
        <strain evidence="1">C</strain>
    </source>
</reference>
<accession>A0A8K1ZWI9</accession>
<organism evidence="1 2">
    <name type="scientific">Petrachloros mirabilis ULC683</name>
    <dbReference type="NCBI Taxonomy" id="2781853"/>
    <lineage>
        <taxon>Bacteria</taxon>
        <taxon>Bacillati</taxon>
        <taxon>Cyanobacteriota</taxon>
        <taxon>Cyanophyceae</taxon>
        <taxon>Synechococcales</taxon>
        <taxon>Petrachlorosaceae</taxon>
        <taxon>Petrachloros</taxon>
        <taxon>Petrachloros mirabilis</taxon>
    </lineage>
</organism>
<proteinExistence type="predicted"/>
<keyword evidence="2" id="KW-1185">Reference proteome</keyword>
<dbReference type="Proteomes" id="UP000607397">
    <property type="component" value="Unassembled WGS sequence"/>
</dbReference>
<gene>
    <name evidence="1" type="ORF">GS597_01265</name>
</gene>
<dbReference type="RefSeq" id="WP_161823648.1">
    <property type="nucleotide sequence ID" value="NZ_WVIC01000002.1"/>
</dbReference>
<comment type="caution">
    <text evidence="1">The sequence shown here is derived from an EMBL/GenBank/DDBJ whole genome shotgun (WGS) entry which is preliminary data.</text>
</comment>
<evidence type="ECO:0000313" key="1">
    <source>
        <dbReference type="EMBL" id="NCJ05168.1"/>
    </source>
</evidence>
<sequence>MRTAAEVRQIARRRGWSRNAIATLITQHGIPSPQQRTEADWQRLASLLDIPHPVGSIVHKQHHHGWGGVVTRVVSPQSVEVHWWGDEYPTLVRVDGLRSADDAIAGRYTRAFTEKGVLAL</sequence>
<protein>
    <submittedName>
        <fullName evidence="1">Uncharacterized protein</fullName>
    </submittedName>
</protein>
<evidence type="ECO:0000313" key="2">
    <source>
        <dbReference type="Proteomes" id="UP000607397"/>
    </source>
</evidence>
<dbReference type="AlphaFoldDB" id="A0A8K1ZWI9"/>